<dbReference type="OrthoDB" id="2309723at2759"/>
<dbReference type="GO" id="GO:0006749">
    <property type="term" value="P:glutathione metabolic process"/>
    <property type="evidence" value="ECO:0007669"/>
    <property type="project" value="TreeGrafter"/>
</dbReference>
<dbReference type="FunFam" id="3.40.30.10:FF:000034">
    <property type="entry name" value="glutathione S-transferase 1"/>
    <property type="match status" value="1"/>
</dbReference>
<dbReference type="InterPro" id="IPR036282">
    <property type="entry name" value="Glutathione-S-Trfase_C_sf"/>
</dbReference>
<dbReference type="Gene3D" id="3.40.30.10">
    <property type="entry name" value="Glutaredoxin"/>
    <property type="match status" value="1"/>
</dbReference>
<dbReference type="KEGG" id="foc:113208306"/>
<dbReference type="GeneID" id="113208306"/>
<dbReference type="CDD" id="cd03177">
    <property type="entry name" value="GST_C_Delta_Epsilon"/>
    <property type="match status" value="1"/>
</dbReference>
<evidence type="ECO:0000313" key="6">
    <source>
        <dbReference type="RefSeq" id="XP_026281043.1"/>
    </source>
</evidence>
<dbReference type="Pfam" id="PF00043">
    <property type="entry name" value="GST_C"/>
    <property type="match status" value="1"/>
</dbReference>
<gene>
    <name evidence="6" type="primary">LOC113208306</name>
</gene>
<dbReference type="PROSITE" id="PS50405">
    <property type="entry name" value="GST_CTER"/>
    <property type="match status" value="1"/>
</dbReference>
<dbReference type="GO" id="GO:0004364">
    <property type="term" value="F:glutathione transferase activity"/>
    <property type="evidence" value="ECO:0007669"/>
    <property type="project" value="TreeGrafter"/>
</dbReference>
<comment type="similarity">
    <text evidence="2">Belongs to the GST superfamily.</text>
</comment>
<organism evidence="5 6">
    <name type="scientific">Frankliniella occidentalis</name>
    <name type="common">Western flower thrips</name>
    <name type="synonym">Euthrips occidentalis</name>
    <dbReference type="NCBI Taxonomy" id="133901"/>
    <lineage>
        <taxon>Eukaryota</taxon>
        <taxon>Metazoa</taxon>
        <taxon>Ecdysozoa</taxon>
        <taxon>Arthropoda</taxon>
        <taxon>Hexapoda</taxon>
        <taxon>Insecta</taxon>
        <taxon>Pterygota</taxon>
        <taxon>Neoptera</taxon>
        <taxon>Paraneoptera</taxon>
        <taxon>Thysanoptera</taxon>
        <taxon>Terebrantia</taxon>
        <taxon>Thripoidea</taxon>
        <taxon>Thripidae</taxon>
        <taxon>Frankliniella</taxon>
    </lineage>
</organism>
<dbReference type="CDD" id="cd03045">
    <property type="entry name" value="GST_N_Delta_Epsilon"/>
    <property type="match status" value="1"/>
</dbReference>
<proteinExistence type="inferred from homology"/>
<evidence type="ECO:0000259" key="3">
    <source>
        <dbReference type="PROSITE" id="PS50404"/>
    </source>
</evidence>
<dbReference type="SFLD" id="SFLDG01153">
    <property type="entry name" value="Main.4:_Theta-like"/>
    <property type="match status" value="1"/>
</dbReference>
<dbReference type="InterPro" id="IPR004046">
    <property type="entry name" value="GST_C"/>
</dbReference>
<dbReference type="InterPro" id="IPR036249">
    <property type="entry name" value="Thioredoxin-like_sf"/>
</dbReference>
<protein>
    <submittedName>
        <fullName evidence="6">Glutathione S-transferase 1-1</fullName>
    </submittedName>
</protein>
<keyword evidence="5" id="KW-1185">Reference proteome</keyword>
<dbReference type="Pfam" id="PF02798">
    <property type="entry name" value="GST_N"/>
    <property type="match status" value="1"/>
</dbReference>
<dbReference type="PANTHER" id="PTHR43969:SF9">
    <property type="entry name" value="GLUTATHIONE S TRANSFERASE D10, ISOFORM A-RELATED"/>
    <property type="match status" value="1"/>
</dbReference>
<dbReference type="InterPro" id="IPR004045">
    <property type="entry name" value="Glutathione_S-Trfase_N"/>
</dbReference>
<dbReference type="RefSeq" id="XP_026281043.1">
    <property type="nucleotide sequence ID" value="XM_026425258.2"/>
</dbReference>
<dbReference type="PANTHER" id="PTHR43969">
    <property type="entry name" value="GLUTATHIONE S TRANSFERASE D10, ISOFORM A-RELATED"/>
    <property type="match status" value="1"/>
</dbReference>
<dbReference type="SFLD" id="SFLDS00019">
    <property type="entry name" value="Glutathione_Transferase_(cytos"/>
    <property type="match status" value="1"/>
</dbReference>
<accession>A0A6J1SJW5</accession>
<comment type="subunit">
    <text evidence="1">Homodimer.</text>
</comment>
<dbReference type="InterPro" id="IPR040079">
    <property type="entry name" value="Glutathione_S-Trfase"/>
</dbReference>
<evidence type="ECO:0000256" key="1">
    <source>
        <dbReference type="ARBA" id="ARBA00011738"/>
    </source>
</evidence>
<reference evidence="6" key="1">
    <citation type="submission" date="2025-08" db="UniProtKB">
        <authorList>
            <consortium name="RefSeq"/>
        </authorList>
    </citation>
    <scope>IDENTIFICATION</scope>
    <source>
        <tissue evidence="6">Whole organism</tissue>
    </source>
</reference>
<name>A0A6J1SJW5_FRAOC</name>
<dbReference type="Proteomes" id="UP000504606">
    <property type="component" value="Unplaced"/>
</dbReference>
<feature type="domain" description="GST N-terminal" evidence="3">
    <location>
        <begin position="2"/>
        <end position="83"/>
    </location>
</feature>
<dbReference type="PROSITE" id="PS50404">
    <property type="entry name" value="GST_NTER"/>
    <property type="match status" value="1"/>
</dbReference>
<dbReference type="FunFam" id="1.20.1050.10:FF:000007">
    <property type="entry name" value="Glutathione S-transferase 1-1"/>
    <property type="match status" value="1"/>
</dbReference>
<sequence>MASIVLYHFPPSAPCRFALMTARMLGLNVNIKLVNLLKKEQYEPEFLKINPQHSVPTITDDGFHLWESHAISTYLVGKYGRESGLYPLDLKLRASVDQQLYFDAVVLFQRIRALCVPFIYGTASSVPDDVKKGVVDAIDILDTSLSNKTWLVGDKITLADIANVATLCNAEVVGYDLSKHRNVADWFDRCKTTIKGFDENLKGVAEFGALVRANHPAPLFP</sequence>
<dbReference type="SUPFAM" id="SSF47616">
    <property type="entry name" value="GST C-terminal domain-like"/>
    <property type="match status" value="1"/>
</dbReference>
<evidence type="ECO:0000259" key="4">
    <source>
        <dbReference type="PROSITE" id="PS50405"/>
    </source>
</evidence>
<dbReference type="SUPFAM" id="SSF52833">
    <property type="entry name" value="Thioredoxin-like"/>
    <property type="match status" value="1"/>
</dbReference>
<dbReference type="AlphaFoldDB" id="A0A6J1SJW5"/>
<feature type="domain" description="GST C-terminal" evidence="4">
    <location>
        <begin position="89"/>
        <end position="220"/>
    </location>
</feature>
<evidence type="ECO:0000256" key="2">
    <source>
        <dbReference type="RuleBase" id="RU003494"/>
    </source>
</evidence>
<dbReference type="InterPro" id="IPR010987">
    <property type="entry name" value="Glutathione-S-Trfase_C-like"/>
</dbReference>
<dbReference type="Gene3D" id="1.20.1050.10">
    <property type="match status" value="1"/>
</dbReference>
<evidence type="ECO:0000313" key="5">
    <source>
        <dbReference type="Proteomes" id="UP000504606"/>
    </source>
</evidence>
<dbReference type="SFLD" id="SFLDG00358">
    <property type="entry name" value="Main_(cytGST)"/>
    <property type="match status" value="1"/>
</dbReference>